<sequence length="136" mass="14763">MIFLLVSSSEDNCWEKDENIDREKYEIADSEIRLTYGEENLKKEVNCVSAGVADNDVKDEDEDDGVRDGVGSGGRGGGMFMVLMMIEVVDLLSPVRIPLSMPGIPGVKTPDINKEVFGLASNPLCPALLELTAGKQ</sequence>
<proteinExistence type="predicted"/>
<protein>
    <submittedName>
        <fullName evidence="1">Uncharacterized protein</fullName>
    </submittedName>
</protein>
<dbReference type="AlphaFoldDB" id="A0AAV3Y4M3"/>
<dbReference type="EMBL" id="BLXT01000438">
    <property type="protein sequence ID" value="GFN77152.1"/>
    <property type="molecule type" value="Genomic_DNA"/>
</dbReference>
<dbReference type="Proteomes" id="UP000735302">
    <property type="component" value="Unassembled WGS sequence"/>
</dbReference>
<gene>
    <name evidence="1" type="ORF">PoB_000365800</name>
</gene>
<keyword evidence="2" id="KW-1185">Reference proteome</keyword>
<organism evidence="1 2">
    <name type="scientific">Plakobranchus ocellatus</name>
    <dbReference type="NCBI Taxonomy" id="259542"/>
    <lineage>
        <taxon>Eukaryota</taxon>
        <taxon>Metazoa</taxon>
        <taxon>Spiralia</taxon>
        <taxon>Lophotrochozoa</taxon>
        <taxon>Mollusca</taxon>
        <taxon>Gastropoda</taxon>
        <taxon>Heterobranchia</taxon>
        <taxon>Euthyneura</taxon>
        <taxon>Panpulmonata</taxon>
        <taxon>Sacoglossa</taxon>
        <taxon>Placobranchoidea</taxon>
        <taxon>Plakobranchidae</taxon>
        <taxon>Plakobranchus</taxon>
    </lineage>
</organism>
<comment type="caution">
    <text evidence="1">The sequence shown here is derived from an EMBL/GenBank/DDBJ whole genome shotgun (WGS) entry which is preliminary data.</text>
</comment>
<evidence type="ECO:0000313" key="1">
    <source>
        <dbReference type="EMBL" id="GFN77152.1"/>
    </source>
</evidence>
<evidence type="ECO:0000313" key="2">
    <source>
        <dbReference type="Proteomes" id="UP000735302"/>
    </source>
</evidence>
<reference evidence="1 2" key="1">
    <citation type="journal article" date="2021" name="Elife">
        <title>Chloroplast acquisition without the gene transfer in kleptoplastic sea slugs, Plakobranchus ocellatus.</title>
        <authorList>
            <person name="Maeda T."/>
            <person name="Takahashi S."/>
            <person name="Yoshida T."/>
            <person name="Shimamura S."/>
            <person name="Takaki Y."/>
            <person name="Nagai Y."/>
            <person name="Toyoda A."/>
            <person name="Suzuki Y."/>
            <person name="Arimoto A."/>
            <person name="Ishii H."/>
            <person name="Satoh N."/>
            <person name="Nishiyama T."/>
            <person name="Hasebe M."/>
            <person name="Maruyama T."/>
            <person name="Minagawa J."/>
            <person name="Obokata J."/>
            <person name="Shigenobu S."/>
        </authorList>
    </citation>
    <scope>NUCLEOTIDE SEQUENCE [LARGE SCALE GENOMIC DNA]</scope>
</reference>
<name>A0AAV3Y4M3_9GAST</name>
<accession>A0AAV3Y4M3</accession>